<feature type="binding site" evidence="19">
    <location>
        <position position="458"/>
    </location>
    <ligand>
        <name>phosphoenolpyruvate</name>
        <dbReference type="ChEBI" id="CHEBI:58702"/>
    </ligand>
</feature>
<evidence type="ECO:0000256" key="9">
    <source>
        <dbReference type="ARBA" id="ARBA00022490"/>
    </source>
</evidence>
<feature type="active site" description="Tele-phosphohistidine intermediate" evidence="18">
    <location>
        <position position="183"/>
    </location>
</feature>
<evidence type="ECO:0000256" key="13">
    <source>
        <dbReference type="ARBA" id="ARBA00022723"/>
    </source>
</evidence>
<feature type="domain" description="Phosphotransferase system enzyme I N-terminal" evidence="23">
    <location>
        <begin position="10"/>
        <end position="120"/>
    </location>
</feature>
<dbReference type="GO" id="GO:0005737">
    <property type="term" value="C:cytoplasm"/>
    <property type="evidence" value="ECO:0007669"/>
    <property type="project" value="UniProtKB-SubCell"/>
</dbReference>
<dbReference type="OrthoDB" id="9765468at2"/>
<evidence type="ECO:0000256" key="18">
    <source>
        <dbReference type="PIRSR" id="PIRSR000732-1"/>
    </source>
</evidence>
<feature type="binding site" evidence="20">
    <location>
        <position position="424"/>
    </location>
    <ligand>
        <name>Mg(2+)</name>
        <dbReference type="ChEBI" id="CHEBI:18420"/>
    </ligand>
</feature>
<dbReference type="InterPro" id="IPR036637">
    <property type="entry name" value="Phosphohistidine_dom_sf"/>
</dbReference>
<evidence type="ECO:0000259" key="22">
    <source>
        <dbReference type="Pfam" id="PF02896"/>
    </source>
</evidence>
<dbReference type="Gene3D" id="1.10.274.10">
    <property type="entry name" value="PtsI, HPr-binding domain"/>
    <property type="match status" value="1"/>
</dbReference>
<feature type="binding site" evidence="19">
    <location>
        <position position="325"/>
    </location>
    <ligand>
        <name>phosphoenolpyruvate</name>
        <dbReference type="ChEBI" id="CHEBI:58702"/>
    </ligand>
</feature>
<accession>A0A1D3TS05</accession>
<gene>
    <name evidence="24" type="ORF">SAMN05421730_100572</name>
</gene>
<dbReference type="SUPFAM" id="SSF47831">
    <property type="entry name" value="Enzyme I of the PEP:sugar phosphotransferase system HPr-binding (sub)domain"/>
    <property type="match status" value="1"/>
</dbReference>
<dbReference type="PANTHER" id="PTHR46244">
    <property type="entry name" value="PHOSPHOENOLPYRUVATE-PROTEIN PHOSPHOTRANSFERASE"/>
    <property type="match status" value="1"/>
</dbReference>
<dbReference type="RefSeq" id="WP_091231872.1">
    <property type="nucleotide sequence ID" value="NZ_FMKA01000005.1"/>
</dbReference>
<dbReference type="InterPro" id="IPR000121">
    <property type="entry name" value="PEP_util_C"/>
</dbReference>
<evidence type="ECO:0000259" key="21">
    <source>
        <dbReference type="Pfam" id="PF00391"/>
    </source>
</evidence>
<dbReference type="GO" id="GO:0016301">
    <property type="term" value="F:kinase activity"/>
    <property type="evidence" value="ECO:0007669"/>
    <property type="project" value="UniProtKB-KW"/>
</dbReference>
<organism evidence="24 25">
    <name type="scientific">Anaerobium acetethylicum</name>
    <dbReference type="NCBI Taxonomy" id="1619234"/>
    <lineage>
        <taxon>Bacteria</taxon>
        <taxon>Bacillati</taxon>
        <taxon>Bacillota</taxon>
        <taxon>Clostridia</taxon>
        <taxon>Lachnospirales</taxon>
        <taxon>Lachnospiraceae</taxon>
        <taxon>Anaerobium</taxon>
    </lineage>
</organism>
<dbReference type="EMBL" id="FMKA01000005">
    <property type="protein sequence ID" value="SCP96542.1"/>
    <property type="molecule type" value="Genomic_DNA"/>
</dbReference>
<name>A0A1D3TS05_9FIRM</name>
<dbReference type="NCBIfam" id="TIGR01417">
    <property type="entry name" value="PTS_I_fam"/>
    <property type="match status" value="1"/>
</dbReference>
<dbReference type="PRINTS" id="PR01736">
    <property type="entry name" value="PHPHTRNFRASE"/>
</dbReference>
<keyword evidence="25" id="KW-1185">Reference proteome</keyword>
<evidence type="ECO:0000256" key="16">
    <source>
        <dbReference type="ARBA" id="ARBA00033235"/>
    </source>
</evidence>
<evidence type="ECO:0000256" key="5">
    <source>
        <dbReference type="ARBA" id="ARBA00007837"/>
    </source>
</evidence>
<dbReference type="Gene3D" id="3.20.20.60">
    <property type="entry name" value="Phosphoenolpyruvate-binding domains"/>
    <property type="match status" value="1"/>
</dbReference>
<keyword evidence="10 17" id="KW-0762">Sugar transport</keyword>
<evidence type="ECO:0000256" key="11">
    <source>
        <dbReference type="ARBA" id="ARBA00022679"/>
    </source>
</evidence>
<feature type="domain" description="PEP-utilising enzyme mobile" evidence="21">
    <location>
        <begin position="147"/>
        <end position="219"/>
    </location>
</feature>
<evidence type="ECO:0000313" key="25">
    <source>
        <dbReference type="Proteomes" id="UP000199315"/>
    </source>
</evidence>
<evidence type="ECO:0000256" key="15">
    <source>
        <dbReference type="ARBA" id="ARBA00022842"/>
    </source>
</evidence>
<dbReference type="InterPro" id="IPR036618">
    <property type="entry name" value="PtsI_HPr-bd_sf"/>
</dbReference>
<dbReference type="InterPro" id="IPR008279">
    <property type="entry name" value="PEP-util_enz_mobile_dom"/>
</dbReference>
<dbReference type="Proteomes" id="UP000199315">
    <property type="component" value="Unassembled WGS sequence"/>
</dbReference>
<reference evidence="24 25" key="1">
    <citation type="submission" date="2016-09" db="EMBL/GenBank/DDBJ databases">
        <authorList>
            <person name="Capua I."/>
            <person name="De Benedictis P."/>
            <person name="Joannis T."/>
            <person name="Lombin L.H."/>
            <person name="Cattoli G."/>
        </authorList>
    </citation>
    <scope>NUCLEOTIDE SEQUENCE [LARGE SCALE GENOMIC DNA]</scope>
    <source>
        <strain evidence="24 25">GluBS11</strain>
    </source>
</reference>
<dbReference type="SUPFAM" id="SSF51621">
    <property type="entry name" value="Phosphoenolpyruvate/pyruvate domain"/>
    <property type="match status" value="1"/>
</dbReference>
<dbReference type="SUPFAM" id="SSF52009">
    <property type="entry name" value="Phosphohistidine domain"/>
    <property type="match status" value="1"/>
</dbReference>
<dbReference type="AlphaFoldDB" id="A0A1D3TS05"/>
<dbReference type="GO" id="GO:0046872">
    <property type="term" value="F:metal ion binding"/>
    <property type="evidence" value="ECO:0007669"/>
    <property type="project" value="UniProtKB-KW"/>
</dbReference>
<evidence type="ECO:0000256" key="20">
    <source>
        <dbReference type="PIRSR" id="PIRSR000732-3"/>
    </source>
</evidence>
<feature type="binding site" evidence="19">
    <location>
        <position position="290"/>
    </location>
    <ligand>
        <name>phosphoenolpyruvate</name>
        <dbReference type="ChEBI" id="CHEBI:58702"/>
    </ligand>
</feature>
<dbReference type="InterPro" id="IPR050499">
    <property type="entry name" value="PEP-utilizing_PTS_enzyme"/>
</dbReference>
<keyword evidence="11 17" id="KW-0808">Transferase</keyword>
<dbReference type="InterPro" id="IPR006318">
    <property type="entry name" value="PTS_EI-like"/>
</dbReference>
<evidence type="ECO:0000256" key="19">
    <source>
        <dbReference type="PIRSR" id="PIRSR000732-2"/>
    </source>
</evidence>
<keyword evidence="12 17" id="KW-0598">Phosphotransferase system</keyword>
<keyword evidence="8 17" id="KW-0813">Transport</keyword>
<protein>
    <recommendedName>
        <fullName evidence="7 17">Phosphoenolpyruvate-protein phosphotransferase</fullName>
        <ecNumber evidence="6 17">2.7.3.9</ecNumber>
    </recommendedName>
    <alternativeName>
        <fullName evidence="16 17">Phosphotransferase system, enzyme I</fullName>
    </alternativeName>
</protein>
<dbReference type="GO" id="GO:0008965">
    <property type="term" value="F:phosphoenolpyruvate-protein phosphotransferase activity"/>
    <property type="evidence" value="ECO:0007669"/>
    <property type="project" value="UniProtKB-EC"/>
</dbReference>
<dbReference type="EC" id="2.7.3.9" evidence="6 17"/>
<dbReference type="STRING" id="1619234.SAMN05421730_100572"/>
<proteinExistence type="inferred from homology"/>
<evidence type="ECO:0000256" key="8">
    <source>
        <dbReference type="ARBA" id="ARBA00022448"/>
    </source>
</evidence>
<keyword evidence="13 17" id="KW-0479">Metal-binding</keyword>
<dbReference type="Gene3D" id="3.50.30.10">
    <property type="entry name" value="Phosphohistidine domain"/>
    <property type="match status" value="1"/>
</dbReference>
<comment type="similarity">
    <text evidence="5 17">Belongs to the PEP-utilizing enzyme family.</text>
</comment>
<keyword evidence="9 17" id="KW-0963">Cytoplasm</keyword>
<dbReference type="PANTHER" id="PTHR46244:SF3">
    <property type="entry name" value="PHOSPHOENOLPYRUVATE-PROTEIN PHOSPHOTRANSFERASE"/>
    <property type="match status" value="1"/>
</dbReference>
<evidence type="ECO:0000256" key="6">
    <source>
        <dbReference type="ARBA" id="ARBA00012232"/>
    </source>
</evidence>
<evidence type="ECO:0000256" key="17">
    <source>
        <dbReference type="PIRNR" id="PIRNR000732"/>
    </source>
</evidence>
<feature type="binding site" evidence="19">
    <location>
        <begin position="447"/>
        <end position="448"/>
    </location>
    <ligand>
        <name>phosphoenolpyruvate</name>
        <dbReference type="ChEBI" id="CHEBI:58702"/>
    </ligand>
</feature>
<evidence type="ECO:0000313" key="24">
    <source>
        <dbReference type="EMBL" id="SCP96542.1"/>
    </source>
</evidence>
<comment type="function">
    <text evidence="3 17">General (non sugar-specific) component of the phosphoenolpyruvate-dependent sugar phosphotransferase system (sugar PTS). This major carbohydrate active-transport system catalyzes the phosphorylation of incoming sugar substrates concomitantly with their translocation across the cell membrane. Enzyme I transfers the phosphoryl group from phosphoenolpyruvate (PEP) to the phosphoryl carrier protein (HPr).</text>
</comment>
<dbReference type="PIRSF" id="PIRSF000732">
    <property type="entry name" value="PTS_enzyme_I"/>
    <property type="match status" value="1"/>
</dbReference>
<evidence type="ECO:0000256" key="3">
    <source>
        <dbReference type="ARBA" id="ARBA00002728"/>
    </source>
</evidence>
<evidence type="ECO:0000256" key="12">
    <source>
        <dbReference type="ARBA" id="ARBA00022683"/>
    </source>
</evidence>
<dbReference type="InterPro" id="IPR024692">
    <property type="entry name" value="PTS_EI"/>
</dbReference>
<evidence type="ECO:0000256" key="10">
    <source>
        <dbReference type="ARBA" id="ARBA00022597"/>
    </source>
</evidence>
<feature type="active site" description="Proton donor" evidence="18">
    <location>
        <position position="495"/>
    </location>
</feature>
<evidence type="ECO:0000256" key="4">
    <source>
        <dbReference type="ARBA" id="ARBA00004496"/>
    </source>
</evidence>
<comment type="cofactor">
    <cofactor evidence="2 17 20">
        <name>Mg(2+)</name>
        <dbReference type="ChEBI" id="CHEBI:18420"/>
    </cofactor>
</comment>
<evidence type="ECO:0000256" key="1">
    <source>
        <dbReference type="ARBA" id="ARBA00000683"/>
    </source>
</evidence>
<feature type="domain" description="PEP-utilising enzyme C-terminal" evidence="22">
    <location>
        <begin position="245"/>
        <end position="533"/>
    </location>
</feature>
<sequence length="558" mass="62516">MRTIIVEKKSSKGIVMGNVYLVEKQDLKPRQDMINEDQIELEVASYDKAVAKAVSELEVLAKDNEIFAAHVELAKDIALYEGVVNRIRNEKQNAEIALRNTEEEYCAIFDMMDDEYMRERSADLKDICNRFMRILKGLEERDFSGIREKVILVAEDLAPSDTAKLNLNYVLGFITKLGGVTSHVSIMARSLGLPALVGVSEILDEVKGNEFVILDANEGRIYIDPSDDFVAEFKLKADEFARKQKELEEASHLPAVTTDGRKVKVCANVGSVEDVKNMLKFSPDGIGLFRSEFLYMENTHFPTEEEQFEAYKEAAVLCGKEVIIRTLDIGGDKELSYYDFEAEENPFLGFRAIRISLELVDVFKAQLRALLRASAFGDVRIMYPMIISMEELTRANEILEICKKELAAEGKAFNENIKVGMMIETPASVIQAEEFAKHVDFFSIGTNDLTQYMLVVDRGNKKISKLYDTFHPAVLKCIKRVIDAGHAQNIEVGMCGEFAADDKGTGLLLGMGLDEFSVSAGSIPEVKDKIRKSSYNEAKAVADRIGDAYTIDEVMKLL</sequence>
<comment type="catalytic activity">
    <reaction evidence="1 17">
        <text>L-histidyl-[protein] + phosphoenolpyruvate = N(pros)-phospho-L-histidyl-[protein] + pyruvate</text>
        <dbReference type="Rhea" id="RHEA:23880"/>
        <dbReference type="Rhea" id="RHEA-COMP:9745"/>
        <dbReference type="Rhea" id="RHEA-COMP:9746"/>
        <dbReference type="ChEBI" id="CHEBI:15361"/>
        <dbReference type="ChEBI" id="CHEBI:29979"/>
        <dbReference type="ChEBI" id="CHEBI:58702"/>
        <dbReference type="ChEBI" id="CHEBI:64837"/>
        <dbReference type="EC" id="2.7.3.9"/>
    </reaction>
</comment>
<comment type="subcellular location">
    <subcellularLocation>
        <location evidence="4 17">Cytoplasm</location>
    </subcellularLocation>
</comment>
<evidence type="ECO:0000259" key="23">
    <source>
        <dbReference type="Pfam" id="PF05524"/>
    </source>
</evidence>
<dbReference type="InterPro" id="IPR040442">
    <property type="entry name" value="Pyrv_kinase-like_dom_sf"/>
</dbReference>
<keyword evidence="15 17" id="KW-0460">Magnesium</keyword>
<evidence type="ECO:0000256" key="7">
    <source>
        <dbReference type="ARBA" id="ARBA00016544"/>
    </source>
</evidence>
<keyword evidence="14 17" id="KW-0418">Kinase</keyword>
<dbReference type="Pfam" id="PF00391">
    <property type="entry name" value="PEP-utilizers"/>
    <property type="match status" value="1"/>
</dbReference>
<dbReference type="InterPro" id="IPR015813">
    <property type="entry name" value="Pyrv/PenolPyrv_kinase-like_dom"/>
</dbReference>
<dbReference type="InterPro" id="IPR008731">
    <property type="entry name" value="PTS_EIN"/>
</dbReference>
<dbReference type="Pfam" id="PF05524">
    <property type="entry name" value="PEP-utilisers_N"/>
    <property type="match status" value="1"/>
</dbReference>
<evidence type="ECO:0000256" key="14">
    <source>
        <dbReference type="ARBA" id="ARBA00022777"/>
    </source>
</evidence>
<feature type="binding site" evidence="20">
    <location>
        <position position="448"/>
    </location>
    <ligand>
        <name>Mg(2+)</name>
        <dbReference type="ChEBI" id="CHEBI:18420"/>
    </ligand>
</feature>
<dbReference type="GO" id="GO:0009401">
    <property type="term" value="P:phosphoenolpyruvate-dependent sugar phosphotransferase system"/>
    <property type="evidence" value="ECO:0007669"/>
    <property type="project" value="UniProtKB-KW"/>
</dbReference>
<evidence type="ECO:0000256" key="2">
    <source>
        <dbReference type="ARBA" id="ARBA00001946"/>
    </source>
</evidence>
<dbReference type="Pfam" id="PF02896">
    <property type="entry name" value="PEP-utilizers_C"/>
    <property type="match status" value="1"/>
</dbReference>